<dbReference type="RefSeq" id="WP_302127246.1">
    <property type="nucleotide sequence ID" value="NZ_CP129968.2"/>
</dbReference>
<dbReference type="EMBL" id="CP129968">
    <property type="protein sequence ID" value="WKK81694.1"/>
    <property type="molecule type" value="Genomic_DNA"/>
</dbReference>
<dbReference type="Proteomes" id="UP001232019">
    <property type="component" value="Chromosome"/>
</dbReference>
<dbReference type="PROSITE" id="PS51257">
    <property type="entry name" value="PROKAR_LIPOPROTEIN"/>
    <property type="match status" value="1"/>
</dbReference>
<dbReference type="KEGG" id="marp:QYS47_05420"/>
<evidence type="ECO:0000313" key="1">
    <source>
        <dbReference type="EMBL" id="WKK81694.1"/>
    </source>
</evidence>
<protein>
    <recommendedName>
        <fullName evidence="2">Lipocalin-like domain-containing protein</fullName>
    </recommendedName>
</protein>
<proteinExistence type="predicted"/>
<reference evidence="1" key="1">
    <citation type="submission" date="2023-08" db="EMBL/GenBank/DDBJ databases">
        <title>Comparative genomics and taxonomic characterization of three novel marine species of genus Marivirga.</title>
        <authorList>
            <person name="Muhammad N."/>
            <person name="Kim S.-G."/>
        </authorList>
    </citation>
    <scope>NUCLEOTIDE SEQUENCE</scope>
    <source>
        <strain evidence="1">BKB1-2</strain>
    </source>
</reference>
<organism evidence="1">
    <name type="scientific">Marivirga arenosa</name>
    <dbReference type="NCBI Taxonomy" id="3059076"/>
    <lineage>
        <taxon>Bacteria</taxon>
        <taxon>Pseudomonadati</taxon>
        <taxon>Bacteroidota</taxon>
        <taxon>Cytophagia</taxon>
        <taxon>Cytophagales</taxon>
        <taxon>Marivirgaceae</taxon>
        <taxon>Marivirga</taxon>
    </lineage>
</organism>
<sequence length="148" mass="15760">MKSNIKLIALLAISFTVVFSSCKKKGNEPTPEEEKLEEISGTWAIVGANVLDTDITGVTINFNADNKTYSVTGLATFTDSNLNHAEVLDSSGSFDLNDNLDVITLTPGGELSIGNVNKETGDLTLSYSGPFPKATDNETSITLTLVLQ</sequence>
<evidence type="ECO:0008006" key="2">
    <source>
        <dbReference type="Google" id="ProtNLM"/>
    </source>
</evidence>
<gene>
    <name evidence="1" type="ORF">QYS47_05420</name>
</gene>
<dbReference type="AlphaFoldDB" id="A0AA49JHP0"/>
<accession>A0AA49JHP0</accession>
<name>A0AA49JHP0_9BACT</name>